<evidence type="ECO:0008006" key="3">
    <source>
        <dbReference type="Google" id="ProtNLM"/>
    </source>
</evidence>
<reference evidence="2" key="1">
    <citation type="submission" date="2018-05" db="EMBL/GenBank/DDBJ databases">
        <authorList>
            <person name="Lanie J.A."/>
            <person name="Ng W.-L."/>
            <person name="Kazmierczak K.M."/>
            <person name="Andrzejewski T.M."/>
            <person name="Davidsen T.M."/>
            <person name="Wayne K.J."/>
            <person name="Tettelin H."/>
            <person name="Glass J.I."/>
            <person name="Rusch D."/>
            <person name="Podicherti R."/>
            <person name="Tsui H.-C.T."/>
            <person name="Winkler M.E."/>
        </authorList>
    </citation>
    <scope>NUCLEOTIDE SEQUENCE</scope>
</reference>
<proteinExistence type="predicted"/>
<dbReference type="AlphaFoldDB" id="A0A382KBN4"/>
<evidence type="ECO:0000313" key="2">
    <source>
        <dbReference type="EMBL" id="SVC20437.1"/>
    </source>
</evidence>
<sequence length="55" mass="6398">IASTFSRTARFFIVSGLIWKYGKPIEKFIDKYFNLLALIFTLLLFGGFLLAKIFF</sequence>
<keyword evidence="1" id="KW-1133">Transmembrane helix</keyword>
<feature type="non-terminal residue" evidence="2">
    <location>
        <position position="1"/>
    </location>
</feature>
<dbReference type="EMBL" id="UINC01078914">
    <property type="protein sequence ID" value="SVC20437.1"/>
    <property type="molecule type" value="Genomic_DNA"/>
</dbReference>
<organism evidence="2">
    <name type="scientific">marine metagenome</name>
    <dbReference type="NCBI Taxonomy" id="408172"/>
    <lineage>
        <taxon>unclassified sequences</taxon>
        <taxon>metagenomes</taxon>
        <taxon>ecological metagenomes</taxon>
    </lineage>
</organism>
<gene>
    <name evidence="2" type="ORF">METZ01_LOCUS273291</name>
</gene>
<feature type="transmembrane region" description="Helical" evidence="1">
    <location>
        <begin position="32"/>
        <end position="54"/>
    </location>
</feature>
<keyword evidence="1" id="KW-0472">Membrane</keyword>
<keyword evidence="1" id="KW-0812">Transmembrane</keyword>
<accession>A0A382KBN4</accession>
<name>A0A382KBN4_9ZZZZ</name>
<evidence type="ECO:0000256" key="1">
    <source>
        <dbReference type="SAM" id="Phobius"/>
    </source>
</evidence>
<protein>
    <recommendedName>
        <fullName evidence="3">Cytochrome B</fullName>
    </recommendedName>
</protein>